<feature type="region of interest" description="Disordered" evidence="1">
    <location>
        <begin position="43"/>
        <end position="95"/>
    </location>
</feature>
<gene>
    <name evidence="2" type="ORF">PCANC_07488</name>
</gene>
<name>A0A2N5VTH5_9BASI</name>
<evidence type="ECO:0000256" key="1">
    <source>
        <dbReference type="SAM" id="MobiDB-lite"/>
    </source>
</evidence>
<feature type="compositionally biased region" description="Low complexity" evidence="1">
    <location>
        <begin position="48"/>
        <end position="62"/>
    </location>
</feature>
<evidence type="ECO:0000313" key="3">
    <source>
        <dbReference type="Proteomes" id="UP000235388"/>
    </source>
</evidence>
<organism evidence="2 3">
    <name type="scientific">Puccinia coronata f. sp. avenae</name>
    <dbReference type="NCBI Taxonomy" id="200324"/>
    <lineage>
        <taxon>Eukaryota</taxon>
        <taxon>Fungi</taxon>
        <taxon>Dikarya</taxon>
        <taxon>Basidiomycota</taxon>
        <taxon>Pucciniomycotina</taxon>
        <taxon>Pucciniomycetes</taxon>
        <taxon>Pucciniales</taxon>
        <taxon>Pucciniaceae</taxon>
        <taxon>Puccinia</taxon>
    </lineage>
</organism>
<dbReference type="Proteomes" id="UP000235388">
    <property type="component" value="Unassembled WGS sequence"/>
</dbReference>
<feature type="region of interest" description="Disordered" evidence="1">
    <location>
        <begin position="1"/>
        <end position="31"/>
    </location>
</feature>
<accession>A0A2N5VTH5</accession>
<proteinExistence type="predicted"/>
<reference evidence="2 3" key="1">
    <citation type="submission" date="2017-11" db="EMBL/GenBank/DDBJ databases">
        <title>De novo assembly and phasing of dikaryotic genomes from two isolates of Puccinia coronata f. sp. avenae, the causal agent of oat crown rust.</title>
        <authorList>
            <person name="Miller M.E."/>
            <person name="Zhang Y."/>
            <person name="Omidvar V."/>
            <person name="Sperschneider J."/>
            <person name="Schwessinger B."/>
            <person name="Raley C."/>
            <person name="Palmer J.M."/>
            <person name="Garnica D."/>
            <person name="Upadhyaya N."/>
            <person name="Rathjen J."/>
            <person name="Taylor J.M."/>
            <person name="Park R.F."/>
            <person name="Dodds P.N."/>
            <person name="Hirsch C.D."/>
            <person name="Kianian S.F."/>
            <person name="Figueroa M."/>
        </authorList>
    </citation>
    <scope>NUCLEOTIDE SEQUENCE [LARGE SCALE GENOMIC DNA]</scope>
    <source>
        <strain evidence="2">12NC29</strain>
    </source>
</reference>
<dbReference type="OrthoDB" id="2511510at2759"/>
<dbReference type="AlphaFoldDB" id="A0A2N5VTH5"/>
<keyword evidence="3" id="KW-1185">Reference proteome</keyword>
<comment type="caution">
    <text evidence="2">The sequence shown here is derived from an EMBL/GenBank/DDBJ whole genome shotgun (WGS) entry which is preliminary data.</text>
</comment>
<dbReference type="EMBL" id="PGCJ01000065">
    <property type="protein sequence ID" value="PLW53252.1"/>
    <property type="molecule type" value="Genomic_DNA"/>
</dbReference>
<feature type="compositionally biased region" description="Polar residues" evidence="1">
    <location>
        <begin position="86"/>
        <end position="95"/>
    </location>
</feature>
<protein>
    <submittedName>
        <fullName evidence="2">Uncharacterized protein</fullName>
    </submittedName>
</protein>
<evidence type="ECO:0000313" key="2">
    <source>
        <dbReference type="EMBL" id="PLW53252.1"/>
    </source>
</evidence>
<sequence length="601" mass="67378">MSHTTNSHQPHHHNLHPPLRGGVSSMQPPLRPESRVQPIISAPRSDFLPPHLTTHPPSSSSVLPPPNDFSGQSFPTGRSCPAGQSFAGNSNSANNEFEPLTNSYYPPPLPPSYQLNPQLSDENVHMDELDYRNNNQEQLTLGGIDSQINHEALQQIFGLSETKLALAKNILEMSEPNVMGSLVYGLLSLRPDDTPIPRSPSPQPPIPAPTVDIKNFEYSTHIREEIRDFARRKILDARIILYSRPNDDNGVGHPGALINVTENYTASLPDHSKQQYFPPGYVQGTGPAVRSVVKFLKEVLKYQRVTLRNLLLMNVANTSHSQVVGSAPSLEVLYNQIKTHFNMTSTGQNQSPRWADVDIRVKVRFAYLRLQTAAHSLNPTQGHGSQWTPIDNQLLFISKQSGDYLKAWAALIMDKDDQMFGPAGTVYESVKNLPHLPTHQEILDHMLLHPTPLANNQNRAIDDRLVPLRIDEMGLTDLSTGLVWANSDKPSVSPSQNIKRTVTKRPRKIVQQVDQRWKPIGVMNMRTGSGRFCLQAQTTFKKRFHQMRSPPRLGCYPDAWTDREAICEFKSLISGTSNYFDSLHGHNLQHASNHQLMTRQS</sequence>